<proteinExistence type="predicted"/>
<comment type="caution">
    <text evidence="3">The sequence shown here is derived from an EMBL/GenBank/DDBJ whole genome shotgun (WGS) entry which is preliminary data.</text>
</comment>
<dbReference type="InterPro" id="IPR043519">
    <property type="entry name" value="NT_sf"/>
</dbReference>
<dbReference type="EMBL" id="JAIQUM010000059">
    <property type="protein sequence ID" value="MBZ5752558.1"/>
    <property type="molecule type" value="Genomic_DNA"/>
</dbReference>
<dbReference type="RefSeq" id="WP_224141011.1">
    <property type="nucleotide sequence ID" value="NZ_JAIQUM010000059.1"/>
</dbReference>
<evidence type="ECO:0000313" key="3">
    <source>
        <dbReference type="EMBL" id="MBZ5752558.1"/>
    </source>
</evidence>
<dbReference type="Proteomes" id="UP001165287">
    <property type="component" value="Unassembled WGS sequence"/>
</dbReference>
<accession>A0ABS7UW67</accession>
<name>A0ABS7UW67_9BACI</name>
<dbReference type="SUPFAM" id="SSF81301">
    <property type="entry name" value="Nucleotidyltransferase"/>
    <property type="match status" value="1"/>
</dbReference>
<comment type="pathway">
    <text evidence="1">Purine metabolism; ppGpp biosynthesis; ppGpp from GTP: step 1/2.</text>
</comment>
<organism evidence="3 4">
    <name type="scientific">Metabacillus rhizolycopersici</name>
    <dbReference type="NCBI Taxonomy" id="2875709"/>
    <lineage>
        <taxon>Bacteria</taxon>
        <taxon>Bacillati</taxon>
        <taxon>Bacillota</taxon>
        <taxon>Bacilli</taxon>
        <taxon>Bacillales</taxon>
        <taxon>Bacillaceae</taxon>
        <taxon>Metabacillus</taxon>
    </lineage>
</organism>
<evidence type="ECO:0000256" key="1">
    <source>
        <dbReference type="ARBA" id="ARBA00004976"/>
    </source>
</evidence>
<evidence type="ECO:0000259" key="2">
    <source>
        <dbReference type="Pfam" id="PF04607"/>
    </source>
</evidence>
<sequence>MGCALHTLEERDFFRNTIKKNCLLTLQSIKENIRDIVGVRITCSFISNIYELSEMLKTQKDRNLAKLIETKKGVKQWIFHLFTPFSYL</sequence>
<reference evidence="3" key="1">
    <citation type="submission" date="2024-05" db="EMBL/GenBank/DDBJ databases">
        <title>Metabacillus sp. nov., isolated from the rhizosphere soil of tomato plants.</title>
        <authorList>
            <person name="Ma R."/>
        </authorList>
    </citation>
    <scope>NUCLEOTIDE SEQUENCE</scope>
    <source>
        <strain evidence="3">DBTR6</strain>
    </source>
</reference>
<dbReference type="InterPro" id="IPR007685">
    <property type="entry name" value="RelA_SpoT"/>
</dbReference>
<evidence type="ECO:0000313" key="4">
    <source>
        <dbReference type="Proteomes" id="UP001165287"/>
    </source>
</evidence>
<keyword evidence="4" id="KW-1185">Reference proteome</keyword>
<dbReference type="Pfam" id="PF04607">
    <property type="entry name" value="RelA_SpoT"/>
    <property type="match status" value="1"/>
</dbReference>
<gene>
    <name evidence="3" type="ORF">K9V48_20490</name>
</gene>
<feature type="domain" description="RelA/SpoT" evidence="2">
    <location>
        <begin position="28"/>
        <end position="66"/>
    </location>
</feature>
<protein>
    <recommendedName>
        <fullName evidence="2">RelA/SpoT domain-containing protein</fullName>
    </recommendedName>
</protein>
<dbReference type="Gene3D" id="3.30.460.10">
    <property type="entry name" value="Beta Polymerase, domain 2"/>
    <property type="match status" value="1"/>
</dbReference>